<evidence type="ECO:0000256" key="1">
    <source>
        <dbReference type="SAM" id="MobiDB-lite"/>
    </source>
</evidence>
<dbReference type="Proteomes" id="UP000050424">
    <property type="component" value="Unassembled WGS sequence"/>
</dbReference>
<sequence length="325" mass="34912">MSLSPGELILPRPGAAPDSSRKTIPGPAEADFTNAFGALLPPAKFLETSIGKAAYYELPPPSPGSGLDTLNRVLFVHGVQTPTLGMFPLARALQASFPHAHIVLVDLWGHGLSDTPFVPHNPGLFHGLIDDLLDKLDWPSAHLVGYSFGGALTAGYVVLRPSRVQSFTLVAPAGLLHSTDFSAEEQGYLRGGDEAGAKKWILRFLEGGELVVPADWRQRVEKGEVVAEAVREWQMVENPGHVASVVAIFRDGGVMDLHEKFAKAASIGIPSFVVLGELDDLCSQQQLNELGFVDVVVVPQVGHAVVRERAPEVATLVGEFWSRLP</sequence>
<dbReference type="PRINTS" id="PR00111">
    <property type="entry name" value="ABHYDROLASE"/>
</dbReference>
<evidence type="ECO:0000313" key="4">
    <source>
        <dbReference type="Proteomes" id="UP000050424"/>
    </source>
</evidence>
<dbReference type="Gene3D" id="3.40.50.1820">
    <property type="entry name" value="alpha/beta hydrolase"/>
    <property type="match status" value="1"/>
</dbReference>
<gene>
    <name evidence="3" type="ORF">AK830_g1658</name>
</gene>
<organism evidence="3 4">
    <name type="scientific">Neonectria ditissima</name>
    <dbReference type="NCBI Taxonomy" id="78410"/>
    <lineage>
        <taxon>Eukaryota</taxon>
        <taxon>Fungi</taxon>
        <taxon>Dikarya</taxon>
        <taxon>Ascomycota</taxon>
        <taxon>Pezizomycotina</taxon>
        <taxon>Sordariomycetes</taxon>
        <taxon>Hypocreomycetidae</taxon>
        <taxon>Hypocreales</taxon>
        <taxon>Nectriaceae</taxon>
        <taxon>Neonectria</taxon>
    </lineage>
</organism>
<dbReference type="Pfam" id="PF00561">
    <property type="entry name" value="Abhydrolase_1"/>
    <property type="match status" value="1"/>
</dbReference>
<feature type="domain" description="AB hydrolase-1" evidence="2">
    <location>
        <begin position="72"/>
        <end position="211"/>
    </location>
</feature>
<dbReference type="InterPro" id="IPR050228">
    <property type="entry name" value="Carboxylesterase_BioH"/>
</dbReference>
<evidence type="ECO:0000313" key="3">
    <source>
        <dbReference type="EMBL" id="KPM44903.1"/>
    </source>
</evidence>
<dbReference type="InterPro" id="IPR029058">
    <property type="entry name" value="AB_hydrolase_fold"/>
</dbReference>
<reference evidence="3 4" key="1">
    <citation type="submission" date="2015-09" db="EMBL/GenBank/DDBJ databases">
        <title>Draft genome of a European isolate of the apple canker pathogen Neonectria ditissima.</title>
        <authorList>
            <person name="Gomez-Cortecero A."/>
            <person name="Harrison R.J."/>
            <person name="Armitage A.D."/>
        </authorList>
    </citation>
    <scope>NUCLEOTIDE SEQUENCE [LARGE SCALE GENOMIC DNA]</scope>
    <source>
        <strain evidence="3 4">R09/05</strain>
    </source>
</reference>
<dbReference type="EMBL" id="LKCW01000013">
    <property type="protein sequence ID" value="KPM44903.1"/>
    <property type="molecule type" value="Genomic_DNA"/>
</dbReference>
<evidence type="ECO:0000259" key="2">
    <source>
        <dbReference type="Pfam" id="PF00561"/>
    </source>
</evidence>
<feature type="region of interest" description="Disordered" evidence="1">
    <location>
        <begin position="1"/>
        <end position="27"/>
    </location>
</feature>
<dbReference type="OrthoDB" id="408373at2759"/>
<protein>
    <recommendedName>
        <fullName evidence="2">AB hydrolase-1 domain-containing protein</fullName>
    </recommendedName>
</protein>
<dbReference type="PANTHER" id="PTHR43194">
    <property type="entry name" value="HYDROLASE ALPHA/BETA FOLD FAMILY"/>
    <property type="match status" value="1"/>
</dbReference>
<dbReference type="PANTHER" id="PTHR43194:SF2">
    <property type="entry name" value="PEROXISOMAL MEMBRANE PROTEIN LPX1"/>
    <property type="match status" value="1"/>
</dbReference>
<dbReference type="STRING" id="78410.A0A0P7BU50"/>
<dbReference type="AlphaFoldDB" id="A0A0P7BU50"/>
<dbReference type="SUPFAM" id="SSF53474">
    <property type="entry name" value="alpha/beta-Hydrolases"/>
    <property type="match status" value="1"/>
</dbReference>
<comment type="caution">
    <text evidence="3">The sequence shown here is derived from an EMBL/GenBank/DDBJ whole genome shotgun (WGS) entry which is preliminary data.</text>
</comment>
<keyword evidence="4" id="KW-1185">Reference proteome</keyword>
<name>A0A0P7BU50_9HYPO</name>
<accession>A0A0P7BU50</accession>
<proteinExistence type="predicted"/>
<dbReference type="InterPro" id="IPR000073">
    <property type="entry name" value="AB_hydrolase_1"/>
</dbReference>